<dbReference type="SMART" id="SM00360">
    <property type="entry name" value="RRM"/>
    <property type="match status" value="1"/>
</dbReference>
<protein>
    <recommendedName>
        <fullName evidence="8">Peptidyl-prolyl cis-trans isomerase</fullName>
        <shortName evidence="8">PPIase</shortName>
        <ecNumber evidence="8">5.2.1.8</ecNumber>
    </recommendedName>
</protein>
<dbReference type="InterPro" id="IPR000504">
    <property type="entry name" value="RRM_dom"/>
</dbReference>
<evidence type="ECO:0000256" key="3">
    <source>
        <dbReference type="ARBA" id="ARBA00022884"/>
    </source>
</evidence>
<evidence type="ECO:0000256" key="6">
    <source>
        <dbReference type="ARBA" id="ARBA00023242"/>
    </source>
</evidence>
<comment type="function">
    <text evidence="8">PPIases accelerate the folding of proteins. It catalyzes the cis-trans isomerization of proline imidic peptide bonds in oligopeptides.</text>
</comment>
<feature type="region of interest" description="Disordered" evidence="9">
    <location>
        <begin position="406"/>
        <end position="427"/>
    </location>
</feature>
<gene>
    <name evidence="12" type="ORF">GOBAR_AA24967</name>
</gene>
<dbReference type="Pfam" id="PF00076">
    <property type="entry name" value="RRM_1"/>
    <property type="match status" value="1"/>
</dbReference>
<dbReference type="PRINTS" id="PR00153">
    <property type="entry name" value="CSAPPISMRASE"/>
</dbReference>
<comment type="catalytic activity">
    <reaction evidence="1 8">
        <text>[protein]-peptidylproline (omega=180) = [protein]-peptidylproline (omega=0)</text>
        <dbReference type="Rhea" id="RHEA:16237"/>
        <dbReference type="Rhea" id="RHEA-COMP:10747"/>
        <dbReference type="Rhea" id="RHEA-COMP:10748"/>
        <dbReference type="ChEBI" id="CHEBI:83833"/>
        <dbReference type="ChEBI" id="CHEBI:83834"/>
        <dbReference type="EC" id="5.2.1.8"/>
    </reaction>
</comment>
<dbReference type="PANTHER" id="PTHR45843:SF1">
    <property type="entry name" value="PEPTIDYL-PROLYL CIS-TRANS ISOMERASE-LIKE 4"/>
    <property type="match status" value="1"/>
</dbReference>
<evidence type="ECO:0000256" key="1">
    <source>
        <dbReference type="ARBA" id="ARBA00000971"/>
    </source>
</evidence>
<dbReference type="InterPro" id="IPR035538">
    <property type="entry name" value="Cyclophilin_PPIL4"/>
</dbReference>
<comment type="similarity">
    <text evidence="8">Belongs to the cyclophilin-type PPIase family. PPIL4 subfamily.</text>
</comment>
<organism evidence="12 13">
    <name type="scientific">Gossypium barbadense</name>
    <name type="common">Sea Island cotton</name>
    <name type="synonym">Hibiscus barbadensis</name>
    <dbReference type="NCBI Taxonomy" id="3634"/>
    <lineage>
        <taxon>Eukaryota</taxon>
        <taxon>Viridiplantae</taxon>
        <taxon>Streptophyta</taxon>
        <taxon>Embryophyta</taxon>
        <taxon>Tracheophyta</taxon>
        <taxon>Spermatophyta</taxon>
        <taxon>Magnoliopsida</taxon>
        <taxon>eudicotyledons</taxon>
        <taxon>Gunneridae</taxon>
        <taxon>Pentapetalae</taxon>
        <taxon>rosids</taxon>
        <taxon>malvids</taxon>
        <taxon>Malvales</taxon>
        <taxon>Malvaceae</taxon>
        <taxon>Malvoideae</taxon>
        <taxon>Gossypium</taxon>
    </lineage>
</organism>
<dbReference type="EC" id="5.2.1.8" evidence="8"/>
<proteinExistence type="inferred from homology"/>
<dbReference type="InterPro" id="IPR035979">
    <property type="entry name" value="RBD_domain_sf"/>
</dbReference>
<feature type="domain" description="RRM" evidence="11">
    <location>
        <begin position="317"/>
        <end position="395"/>
    </location>
</feature>
<evidence type="ECO:0000313" key="13">
    <source>
        <dbReference type="Proteomes" id="UP000239757"/>
    </source>
</evidence>
<dbReference type="GO" id="GO:0005634">
    <property type="term" value="C:nucleus"/>
    <property type="evidence" value="ECO:0007669"/>
    <property type="project" value="UniProtKB-SubCell"/>
</dbReference>
<dbReference type="FunFam" id="2.40.100.10:FF:000015">
    <property type="entry name" value="Peptidyl-prolyl cis-trans isomerase"/>
    <property type="match status" value="1"/>
</dbReference>
<evidence type="ECO:0000313" key="12">
    <source>
        <dbReference type="EMBL" id="PPR95702.1"/>
    </source>
</evidence>
<dbReference type="GO" id="GO:0003755">
    <property type="term" value="F:peptidyl-prolyl cis-trans isomerase activity"/>
    <property type="evidence" value="ECO:0007669"/>
    <property type="project" value="UniProtKB-UniRule"/>
</dbReference>
<dbReference type="InterPro" id="IPR002130">
    <property type="entry name" value="Cyclophilin-type_PPIase_dom"/>
</dbReference>
<keyword evidence="5 8" id="KW-0413">Isomerase</keyword>
<dbReference type="EMBL" id="KZ666203">
    <property type="protein sequence ID" value="PPR95702.1"/>
    <property type="molecule type" value="Genomic_DNA"/>
</dbReference>
<keyword evidence="4 8" id="KW-0697">Rotamase</keyword>
<keyword evidence="3 7" id="KW-0694">RNA-binding</keyword>
<keyword evidence="6 8" id="KW-0539">Nucleus</keyword>
<evidence type="ECO:0000259" key="11">
    <source>
        <dbReference type="PROSITE" id="PS50102"/>
    </source>
</evidence>
<evidence type="ECO:0000256" key="5">
    <source>
        <dbReference type="ARBA" id="ARBA00023235"/>
    </source>
</evidence>
<dbReference type="Pfam" id="PF00160">
    <property type="entry name" value="Pro_isomerase"/>
    <property type="match status" value="1"/>
</dbReference>
<feature type="compositionally biased region" description="Basic and acidic residues" evidence="9">
    <location>
        <begin position="406"/>
        <end position="421"/>
    </location>
</feature>
<dbReference type="SUPFAM" id="SSF50891">
    <property type="entry name" value="Cyclophilin-like"/>
    <property type="match status" value="1"/>
</dbReference>
<dbReference type="Gene3D" id="3.30.70.330">
    <property type="match status" value="1"/>
</dbReference>
<evidence type="ECO:0000256" key="4">
    <source>
        <dbReference type="ARBA" id="ARBA00023110"/>
    </source>
</evidence>
<accession>A0A2P5WX80</accession>
<name>A0A2P5WX80_GOSBA</name>
<dbReference type="AlphaFoldDB" id="A0A2P5WX80"/>
<dbReference type="PANTHER" id="PTHR45843">
    <property type="entry name" value="PEPTIDYL-PROLYL CIS-TRANS ISOMERASE-LIKE 4"/>
    <property type="match status" value="1"/>
</dbReference>
<evidence type="ECO:0000256" key="7">
    <source>
        <dbReference type="PROSITE-ProRule" id="PRU00176"/>
    </source>
</evidence>
<feature type="domain" description="PPIase cyclophilin-type" evidence="10">
    <location>
        <begin position="78"/>
        <end position="235"/>
    </location>
</feature>
<dbReference type="CDD" id="cd01921">
    <property type="entry name" value="cyclophilin_RRM"/>
    <property type="match status" value="1"/>
</dbReference>
<dbReference type="Proteomes" id="UP000239757">
    <property type="component" value="Unassembled WGS sequence"/>
</dbReference>
<dbReference type="FunFam" id="3.30.70.330:FF:000455">
    <property type="entry name" value="Peptidyl-prolyl cis-trans isomerase"/>
    <property type="match status" value="1"/>
</dbReference>
<dbReference type="PROSITE" id="PS50072">
    <property type="entry name" value="CSA_PPIASE_2"/>
    <property type="match status" value="1"/>
</dbReference>
<dbReference type="CDD" id="cd12235">
    <property type="entry name" value="RRM_PPIL4"/>
    <property type="match status" value="1"/>
</dbReference>
<evidence type="ECO:0000256" key="8">
    <source>
        <dbReference type="RuleBase" id="RU365081"/>
    </source>
</evidence>
<reference evidence="12 13" key="1">
    <citation type="submission" date="2015-01" db="EMBL/GenBank/DDBJ databases">
        <title>Genome of allotetraploid Gossypium barbadense reveals genomic plasticity and fiber elongation in cotton evolution.</title>
        <authorList>
            <person name="Chen X."/>
            <person name="Liu X."/>
            <person name="Zhao B."/>
            <person name="Zheng H."/>
            <person name="Hu Y."/>
            <person name="Lu G."/>
            <person name="Yang C."/>
            <person name="Chen J."/>
            <person name="Shan C."/>
            <person name="Zhang L."/>
            <person name="Zhou Y."/>
            <person name="Wang L."/>
            <person name="Guo W."/>
            <person name="Bai Y."/>
            <person name="Ruan J."/>
            <person name="Shangguan X."/>
            <person name="Mao Y."/>
            <person name="Jiang J."/>
            <person name="Zhu Y."/>
            <person name="Lei J."/>
            <person name="Kang H."/>
            <person name="Chen S."/>
            <person name="He X."/>
            <person name="Wang R."/>
            <person name="Wang Y."/>
            <person name="Chen J."/>
            <person name="Wang L."/>
            <person name="Yu S."/>
            <person name="Wang B."/>
            <person name="Wei J."/>
            <person name="Song S."/>
            <person name="Lu X."/>
            <person name="Gao Z."/>
            <person name="Gu W."/>
            <person name="Deng X."/>
            <person name="Ma D."/>
            <person name="Wang S."/>
            <person name="Liang W."/>
            <person name="Fang L."/>
            <person name="Cai C."/>
            <person name="Zhu X."/>
            <person name="Zhou B."/>
            <person name="Zhang Y."/>
            <person name="Chen Z."/>
            <person name="Xu S."/>
            <person name="Zhu R."/>
            <person name="Wang S."/>
            <person name="Zhang T."/>
            <person name="Zhao G."/>
        </authorList>
    </citation>
    <scope>NUCLEOTIDE SEQUENCE [LARGE SCALE GENOMIC DNA]</scope>
    <source>
        <strain evidence="13">cv. Xinhai21</strain>
        <tissue evidence="12">Leaf</tissue>
    </source>
</reference>
<dbReference type="InterPro" id="IPR029000">
    <property type="entry name" value="Cyclophilin-like_dom_sf"/>
</dbReference>
<feature type="region of interest" description="Disordered" evidence="9">
    <location>
        <begin position="236"/>
        <end position="263"/>
    </location>
</feature>
<dbReference type="Gene3D" id="2.40.100.10">
    <property type="entry name" value="Cyclophilin-like"/>
    <property type="match status" value="1"/>
</dbReference>
<dbReference type="GO" id="GO:0003723">
    <property type="term" value="F:RNA binding"/>
    <property type="evidence" value="ECO:0007669"/>
    <property type="project" value="UniProtKB-UniRule"/>
</dbReference>
<evidence type="ECO:0000256" key="2">
    <source>
        <dbReference type="ARBA" id="ARBA00004123"/>
    </source>
</evidence>
<dbReference type="SUPFAM" id="SSF54928">
    <property type="entry name" value="RNA-binding domain, RBD"/>
    <property type="match status" value="1"/>
</dbReference>
<evidence type="ECO:0000259" key="10">
    <source>
        <dbReference type="PROSITE" id="PS50072"/>
    </source>
</evidence>
<dbReference type="InterPro" id="IPR012677">
    <property type="entry name" value="Nucleotide-bd_a/b_plait_sf"/>
</dbReference>
<sequence>MGVFTFVCRSKGGEWSAKQLEGEIESSAASTYELQRKLVQAAIACDSSGGVTSSFSVVTPNSAVFQVVIGGAVGGAFIGVTSLGDIVVDLFTDKCPLTCKNFLKLCKIKYYHGCLFHTVQKDFTAQTGDPTGTGSGGDSVYKFLYGDQARFFGDEIHHDIKHSKTGTVAMASAGENLNASQFYFTLRDDLDYLDGKHTVFGEVAEGLETLTRINEAYVDEKSRPYKNIRIKHTHILDDPFDDPPQLSELIPGASPEGKPKDEVDDDVRLEDDWVPMDEQLGASELEEVLRAKDAHSRAVVLESIGDIPDAEIKPPENVLFVCKLNPVTEDEDLHTIFSRFGTVVSAEVIRDYKTGDSLCYAFIEFETNEACEQAYFKMDNALIDDRRIHVDFSQSVAKLWSQYRRKDQQKGKDDGKVECKRSHLQSA</sequence>
<dbReference type="OrthoDB" id="2083at2759"/>
<evidence type="ECO:0000256" key="9">
    <source>
        <dbReference type="SAM" id="MobiDB-lite"/>
    </source>
</evidence>
<comment type="subcellular location">
    <subcellularLocation>
        <location evidence="2 8">Nucleus</location>
    </subcellularLocation>
</comment>
<dbReference type="PROSITE" id="PS50102">
    <property type="entry name" value="RRM"/>
    <property type="match status" value="1"/>
</dbReference>
<dbReference type="InterPro" id="IPR035542">
    <property type="entry name" value="CRIP"/>
</dbReference>